<evidence type="ECO:0000256" key="1">
    <source>
        <dbReference type="SAM" id="Phobius"/>
    </source>
</evidence>
<dbReference type="InterPro" id="IPR011138">
    <property type="entry name" value="Cytochrome_b-558"/>
</dbReference>
<dbReference type="GO" id="GO:0016020">
    <property type="term" value="C:membrane"/>
    <property type="evidence" value="ECO:0007669"/>
    <property type="project" value="InterPro"/>
</dbReference>
<protein>
    <submittedName>
        <fullName evidence="2">Succinate dehydrogenase cytochrome b subunit</fullName>
    </submittedName>
</protein>
<dbReference type="SUPFAM" id="SSF81343">
    <property type="entry name" value="Fumarate reductase respiratory complex transmembrane subunits"/>
    <property type="match status" value="1"/>
</dbReference>
<dbReference type="RefSeq" id="WP_200311935.1">
    <property type="nucleotide sequence ID" value="NZ_JAENIM010000041.1"/>
</dbReference>
<comment type="caution">
    <text evidence="2">The sequence shown here is derived from an EMBL/GenBank/DDBJ whole genome shotgun (WGS) entry which is preliminary data.</text>
</comment>
<dbReference type="Gene3D" id="1.20.1300.10">
    <property type="entry name" value="Fumarate reductase/succinate dehydrogenase, transmembrane subunit"/>
    <property type="match status" value="1"/>
</dbReference>
<feature type="transmembrane region" description="Helical" evidence="1">
    <location>
        <begin position="64"/>
        <end position="85"/>
    </location>
</feature>
<feature type="transmembrane region" description="Helical" evidence="1">
    <location>
        <begin position="20"/>
        <end position="44"/>
    </location>
</feature>
<name>A0A8J7SNV6_9BACT</name>
<dbReference type="EMBL" id="JAENIM010000041">
    <property type="protein sequence ID" value="MBK1791928.1"/>
    <property type="molecule type" value="Genomic_DNA"/>
</dbReference>
<proteinExistence type="predicted"/>
<dbReference type="Proteomes" id="UP000624703">
    <property type="component" value="Unassembled WGS sequence"/>
</dbReference>
<feature type="transmembrane region" description="Helical" evidence="1">
    <location>
        <begin position="113"/>
        <end position="134"/>
    </location>
</feature>
<feature type="transmembrane region" description="Helical" evidence="1">
    <location>
        <begin position="160"/>
        <end position="185"/>
    </location>
</feature>
<feature type="transmembrane region" description="Helical" evidence="1">
    <location>
        <begin position="205"/>
        <end position="226"/>
    </location>
</feature>
<gene>
    <name evidence="2" type="ORF">JIN82_12275</name>
</gene>
<dbReference type="NCBIfam" id="TIGR02046">
    <property type="entry name" value="sdhC_b558_fam"/>
    <property type="match status" value="1"/>
</dbReference>
<keyword evidence="1" id="KW-1133">Transmembrane helix</keyword>
<dbReference type="CDD" id="cd03498">
    <property type="entry name" value="SQR_TypeB_2_TM"/>
    <property type="match status" value="1"/>
</dbReference>
<keyword evidence="1" id="KW-0472">Membrane</keyword>
<evidence type="ECO:0000313" key="2">
    <source>
        <dbReference type="EMBL" id="MBK1791928.1"/>
    </source>
</evidence>
<dbReference type="AlphaFoldDB" id="A0A8J7SNV6"/>
<keyword evidence="3" id="KW-1185">Reference proteome</keyword>
<dbReference type="InterPro" id="IPR034804">
    <property type="entry name" value="SQR/QFR_C/D"/>
</dbReference>
<evidence type="ECO:0000313" key="3">
    <source>
        <dbReference type="Proteomes" id="UP000624703"/>
    </source>
</evidence>
<keyword evidence="1" id="KW-0812">Transmembrane</keyword>
<organism evidence="2 3">
    <name type="scientific">Persicirhabdus sediminis</name>
    <dbReference type="NCBI Taxonomy" id="454144"/>
    <lineage>
        <taxon>Bacteria</taxon>
        <taxon>Pseudomonadati</taxon>
        <taxon>Verrucomicrobiota</taxon>
        <taxon>Verrucomicrobiia</taxon>
        <taxon>Verrucomicrobiales</taxon>
        <taxon>Verrucomicrobiaceae</taxon>
        <taxon>Persicirhabdus</taxon>
    </lineage>
</organism>
<sequence>MSKATCSLCQFWQSSIGKKLVVAVTGLFLVLFLAGHLAGNMLIFQGSEDFDHYAHFLHNMVHGWGIWGFRIMMLGALALHIIATIQLTQANRAARPARYESDNTMVASKSSRMMVWSGLTILVFFVFHILHYTVRTSAELAELANHGYNWAMTIAGFQNVLVSVFYIFAMTLLCSHLSHGVASIFQTLGLRSRKTAGAIQTFSKAYAVIIWLGFISIPVAVCFLGYGKEELKEVRAKVAVEKAAAKDGDSCCPKTCSDKH</sequence>
<reference evidence="2" key="1">
    <citation type="submission" date="2021-01" db="EMBL/GenBank/DDBJ databases">
        <title>Modified the classification status of verrucomicrobia.</title>
        <authorList>
            <person name="Feng X."/>
        </authorList>
    </citation>
    <scope>NUCLEOTIDE SEQUENCE</scope>
    <source>
        <strain evidence="2">_KCTC 22039</strain>
    </source>
</reference>
<accession>A0A8J7SNV6</accession>